<gene>
    <name evidence="3" type="ORF">JO379_004704</name>
</gene>
<organism evidence="3 4">
    <name type="scientific">Streptomyces syringium</name>
    <dbReference type="NCBI Taxonomy" id="76729"/>
    <lineage>
        <taxon>Bacteria</taxon>
        <taxon>Bacillati</taxon>
        <taxon>Actinomycetota</taxon>
        <taxon>Actinomycetes</taxon>
        <taxon>Kitasatosporales</taxon>
        <taxon>Streptomycetaceae</taxon>
        <taxon>Streptomyces</taxon>
    </lineage>
</organism>
<evidence type="ECO:0000256" key="1">
    <source>
        <dbReference type="SAM" id="SignalP"/>
    </source>
</evidence>
<feature type="domain" description="Ricin B lectin" evidence="2">
    <location>
        <begin position="42"/>
        <end position="183"/>
    </location>
</feature>
<keyword evidence="4" id="KW-1185">Reference proteome</keyword>
<dbReference type="InterPro" id="IPR006311">
    <property type="entry name" value="TAT_signal"/>
</dbReference>
<dbReference type="EMBL" id="JAGIOH010000001">
    <property type="protein sequence ID" value="MBP2405235.1"/>
    <property type="molecule type" value="Genomic_DNA"/>
</dbReference>
<dbReference type="InterPro" id="IPR000772">
    <property type="entry name" value="Ricin_B_lectin"/>
</dbReference>
<dbReference type="RefSeq" id="WP_209516871.1">
    <property type="nucleotide sequence ID" value="NZ_JAGIOH010000001.1"/>
</dbReference>
<dbReference type="GeneID" id="91571565"/>
<evidence type="ECO:0000259" key="2">
    <source>
        <dbReference type="SMART" id="SM00458"/>
    </source>
</evidence>
<dbReference type="InterPro" id="IPR035992">
    <property type="entry name" value="Ricin_B-like_lectins"/>
</dbReference>
<feature type="signal peptide" evidence="1">
    <location>
        <begin position="1"/>
        <end position="32"/>
    </location>
</feature>
<dbReference type="CDD" id="cd00161">
    <property type="entry name" value="beta-trefoil_Ricin-like"/>
    <property type="match status" value="1"/>
</dbReference>
<dbReference type="PROSITE" id="PS51318">
    <property type="entry name" value="TAT"/>
    <property type="match status" value="1"/>
</dbReference>
<dbReference type="PROSITE" id="PS50231">
    <property type="entry name" value="RICIN_B_LECTIN"/>
    <property type="match status" value="1"/>
</dbReference>
<reference evidence="3 4" key="1">
    <citation type="submission" date="2021-03" db="EMBL/GenBank/DDBJ databases">
        <title>Sequencing the genomes of 1000 actinobacteria strains.</title>
        <authorList>
            <person name="Klenk H.-P."/>
        </authorList>
    </citation>
    <scope>NUCLEOTIDE SEQUENCE [LARGE SCALE GENOMIC DNA]</scope>
    <source>
        <strain evidence="3 4">DSM 41480</strain>
    </source>
</reference>
<feature type="chain" id="PRO_5045050855" description="Ricin B lectin domain-containing protein" evidence="1">
    <location>
        <begin position="33"/>
        <end position="183"/>
    </location>
</feature>
<sequence>MEPTRTRKTFSGLAAAAAVCGLGLAGGSPAAAAVPPSPQIIYEQVVNLHSGKCLEVAGGSQANGARVQQYSCNGTVAQQWNKRPTSDGYFQLVVASSGKCLEIANASQANNYRAQQNPCGSGYHQQFAQLPSGVPGYPFIVARHSGKGLTILSESLLNGAQIVQYDTGDDGPDTLHAGDWQFR</sequence>
<evidence type="ECO:0000313" key="3">
    <source>
        <dbReference type="EMBL" id="MBP2405235.1"/>
    </source>
</evidence>
<accession>A0ABS4Y8V9</accession>
<dbReference type="SUPFAM" id="SSF50370">
    <property type="entry name" value="Ricin B-like lectins"/>
    <property type="match status" value="1"/>
</dbReference>
<dbReference type="Pfam" id="PF14200">
    <property type="entry name" value="RicinB_lectin_2"/>
    <property type="match status" value="1"/>
</dbReference>
<evidence type="ECO:0000313" key="4">
    <source>
        <dbReference type="Proteomes" id="UP001519291"/>
    </source>
</evidence>
<dbReference type="SMART" id="SM00458">
    <property type="entry name" value="RICIN"/>
    <property type="match status" value="1"/>
</dbReference>
<name>A0ABS4Y8V9_9ACTN</name>
<dbReference type="Proteomes" id="UP001519291">
    <property type="component" value="Unassembled WGS sequence"/>
</dbReference>
<comment type="caution">
    <text evidence="3">The sequence shown here is derived from an EMBL/GenBank/DDBJ whole genome shotgun (WGS) entry which is preliminary data.</text>
</comment>
<proteinExistence type="predicted"/>
<keyword evidence="1" id="KW-0732">Signal</keyword>
<dbReference type="Gene3D" id="2.80.10.50">
    <property type="match status" value="2"/>
</dbReference>
<protein>
    <recommendedName>
        <fullName evidence="2">Ricin B lectin domain-containing protein</fullName>
    </recommendedName>
</protein>